<sequence>MKLIYFLLFLLILLLGCDRSEPAQETQSPAPVNKAAQTTAPVQTAKLFHAPVEPRIYELPAEALITWRQYEAQKPVLVILADQPYLSPLPQPLQAEALELLQNGTDAELGRRADYDQPDPLIISPQAVRAALQAKLFSEVVWLLPDDRPIGEFSWAIMTEQLRVNGLLAADQELALDDEPGIARLQVEAKILTLVHPDAWSNLQLAAPVLLHLDLSYFKSTYRSEARIPVYELITTLARMLRAMELEVVAITLSYSTLDGYVDLDGRFTLPALATLMREPQRLAEPLPLAWKLRAQALNHLTMFNETEATRLYRELLALAPRDPAALYDVATRLFYAKQLVAGLELIDRAVGLDPGYVVTYLALAEQAIKAGDSKNAIELLQKYQQLAPDNPGIKLRLAELFKQQGRVMEAQSLLAELAKLPWSPVYHAQLPALIEGMRNAPESR</sequence>
<dbReference type="Proteomes" id="UP000057158">
    <property type="component" value="Chromosome"/>
</dbReference>
<proteinExistence type="predicted"/>
<name>A0A0M4CV01_9BACT</name>
<dbReference type="OrthoDB" id="5401090at2"/>
<dbReference type="PATRIC" id="fig|1603606.3.peg.724"/>
<dbReference type="KEGG" id="des:DSOUD_0666"/>
<dbReference type="InterPro" id="IPR011990">
    <property type="entry name" value="TPR-like_helical_dom_sf"/>
</dbReference>
<keyword evidence="3" id="KW-1185">Reference proteome</keyword>
<dbReference type="PROSITE" id="PS51257">
    <property type="entry name" value="PROKAR_LIPOPROTEIN"/>
    <property type="match status" value="1"/>
</dbReference>
<accession>A0A0M4CV01</accession>
<dbReference type="SUPFAM" id="SSF48452">
    <property type="entry name" value="TPR-like"/>
    <property type="match status" value="1"/>
</dbReference>
<dbReference type="Gene3D" id="1.25.40.10">
    <property type="entry name" value="Tetratricopeptide repeat domain"/>
    <property type="match status" value="1"/>
</dbReference>
<dbReference type="Pfam" id="PF14559">
    <property type="entry name" value="TPR_19"/>
    <property type="match status" value="1"/>
</dbReference>
<evidence type="ECO:0000313" key="3">
    <source>
        <dbReference type="Proteomes" id="UP000057158"/>
    </source>
</evidence>
<evidence type="ECO:0000256" key="1">
    <source>
        <dbReference type="PROSITE-ProRule" id="PRU00339"/>
    </source>
</evidence>
<dbReference type="EMBL" id="CP010802">
    <property type="protein sequence ID" value="ALC15454.1"/>
    <property type="molecule type" value="Genomic_DNA"/>
</dbReference>
<organism evidence="2 3">
    <name type="scientific">Desulfuromonas soudanensis</name>
    <dbReference type="NCBI Taxonomy" id="1603606"/>
    <lineage>
        <taxon>Bacteria</taxon>
        <taxon>Pseudomonadati</taxon>
        <taxon>Thermodesulfobacteriota</taxon>
        <taxon>Desulfuromonadia</taxon>
        <taxon>Desulfuromonadales</taxon>
        <taxon>Desulfuromonadaceae</taxon>
        <taxon>Desulfuromonas</taxon>
    </lineage>
</organism>
<dbReference type="PROSITE" id="PS50005">
    <property type="entry name" value="TPR"/>
    <property type="match status" value="1"/>
</dbReference>
<dbReference type="AlphaFoldDB" id="A0A0M4CV01"/>
<evidence type="ECO:0000313" key="2">
    <source>
        <dbReference type="EMBL" id="ALC15454.1"/>
    </source>
</evidence>
<dbReference type="InterPro" id="IPR019734">
    <property type="entry name" value="TPR_rpt"/>
</dbReference>
<dbReference type="RefSeq" id="WP_053549660.1">
    <property type="nucleotide sequence ID" value="NZ_CP010802.1"/>
</dbReference>
<gene>
    <name evidence="2" type="ORF">DSOUD_0666</name>
</gene>
<protein>
    <submittedName>
        <fullName evidence="2">Uncharacterized protein</fullName>
    </submittedName>
</protein>
<keyword evidence="1" id="KW-0802">TPR repeat</keyword>
<reference evidence="2 3" key="1">
    <citation type="submission" date="2015-07" db="EMBL/GenBank/DDBJ databases">
        <title>Isolation and Genomic Characterization of a Novel Halophilic Metal-Reducing Deltaproteobacterium from the Deep Subsurface.</title>
        <authorList>
            <person name="Badalamenti J.P."/>
            <person name="Summers Z.M."/>
            <person name="Gralnick J.A."/>
            <person name="Bond D.R."/>
        </authorList>
    </citation>
    <scope>NUCLEOTIDE SEQUENCE [LARGE SCALE GENOMIC DNA]</scope>
    <source>
        <strain evidence="2 3">WTL</strain>
    </source>
</reference>
<feature type="repeat" description="TPR" evidence="1">
    <location>
        <begin position="358"/>
        <end position="391"/>
    </location>
</feature>
<dbReference type="STRING" id="1603606.DSOUD_0666"/>